<dbReference type="Pfam" id="PF00842">
    <property type="entry name" value="Ala_racemase_C"/>
    <property type="match status" value="1"/>
</dbReference>
<dbReference type="UniPathway" id="UPA00042">
    <property type="reaction ID" value="UER00497"/>
</dbReference>
<dbReference type="PRINTS" id="PR00992">
    <property type="entry name" value="ALARACEMASE"/>
</dbReference>
<dbReference type="PANTHER" id="PTHR30511:SF0">
    <property type="entry name" value="ALANINE RACEMASE, CATABOLIC-RELATED"/>
    <property type="match status" value="1"/>
</dbReference>
<keyword evidence="10" id="KW-1185">Reference proteome</keyword>
<dbReference type="GO" id="GO:0009252">
    <property type="term" value="P:peptidoglycan biosynthetic process"/>
    <property type="evidence" value="ECO:0007669"/>
    <property type="project" value="TreeGrafter"/>
</dbReference>
<feature type="active site" description="Proton acceptor; specific for L-alanine" evidence="5">
    <location>
        <position position="278"/>
    </location>
</feature>
<dbReference type="CDD" id="cd00430">
    <property type="entry name" value="PLPDE_III_AR"/>
    <property type="match status" value="1"/>
</dbReference>
<sequence>MKRIIVKHTEKEGSLMSQSYYRPTFIQVDLQAIKSNIKHLKEKLQKHTSIMAIVKANAYGHGAIEVANAALQAGATLLAVASPEESVQLRDAGVTADILVLGASPISFLPIASERNITLTAYSYEWLFATRHFTKSFKTHIKIDSGMGRIGFVQQEELQKALVFVRDRKWINVTGVFTHFSTADEEDATHFKKQIAAFEQMLDLFEQRPAIVHTSNSAATLRNPSQDWDAVRFGISMYGIAPSPWIDENLPFPLERALSLHTEVVHVKRVKKGTSIGYGASYTASSDEWIATLPIGYADGLLRKLHNQSVLIKGKRMPIVGKICMDQCMIRLDEQVDIGEKVVLLGKQMNEEIRIEEWANALQTIPYEICCTFSNRLPRLYSE</sequence>
<evidence type="ECO:0000256" key="3">
    <source>
        <dbReference type="ARBA" id="ARBA00022898"/>
    </source>
</evidence>
<dbReference type="InterPro" id="IPR001608">
    <property type="entry name" value="Ala_racemase_N"/>
</dbReference>
<comment type="pathway">
    <text evidence="5">Amino-acid biosynthesis; D-alanine biosynthesis; D-alanine from L-alanine: step 1/1.</text>
</comment>
<dbReference type="PANTHER" id="PTHR30511">
    <property type="entry name" value="ALANINE RACEMASE"/>
    <property type="match status" value="1"/>
</dbReference>
<evidence type="ECO:0000256" key="7">
    <source>
        <dbReference type="PIRSR" id="PIRSR600821-52"/>
    </source>
</evidence>
<protein>
    <recommendedName>
        <fullName evidence="5">Alanine racemase</fullName>
        <ecNumber evidence="5">5.1.1.1</ecNumber>
    </recommendedName>
</protein>
<dbReference type="InterPro" id="IPR020622">
    <property type="entry name" value="Ala_racemase_pyridoxalP-BS"/>
</dbReference>
<dbReference type="InterPro" id="IPR011079">
    <property type="entry name" value="Ala_racemase_C"/>
</dbReference>
<reference evidence="9 10" key="1">
    <citation type="submission" date="2019-05" db="EMBL/GenBank/DDBJ databases">
        <title>Psychrobacillus vulpis sp. nov., a new species isolated from feces of a red fox that inhabits in The Tablas de Daimiel Natural Park, Albacete, Spain.</title>
        <authorList>
            <person name="Rodriguez M."/>
            <person name="Reina J.C."/>
            <person name="Bejar V."/>
            <person name="Llamas I."/>
        </authorList>
    </citation>
    <scope>NUCLEOTIDE SEQUENCE [LARGE SCALE GENOMIC DNA]</scope>
    <source>
        <strain evidence="9 10">NEAU-3TGS17</strain>
    </source>
</reference>
<comment type="cofactor">
    <cofactor evidence="2 5 6">
        <name>pyridoxal 5'-phosphate</name>
        <dbReference type="ChEBI" id="CHEBI:597326"/>
    </cofactor>
</comment>
<comment type="function">
    <text evidence="5">Catalyzes the interconversion of L-alanine and D-alanine. May also act on other amino acids.</text>
</comment>
<feature type="binding site" evidence="5 7">
    <location>
        <position position="149"/>
    </location>
    <ligand>
        <name>substrate</name>
    </ligand>
</feature>
<dbReference type="Gene3D" id="3.20.20.10">
    <property type="entry name" value="Alanine racemase"/>
    <property type="match status" value="1"/>
</dbReference>
<evidence type="ECO:0000313" key="10">
    <source>
        <dbReference type="Proteomes" id="UP000317316"/>
    </source>
</evidence>
<dbReference type="Pfam" id="PF01168">
    <property type="entry name" value="Ala_racemase_N"/>
    <property type="match status" value="1"/>
</dbReference>
<gene>
    <name evidence="9" type="primary">alr</name>
    <name evidence="9" type="ORF">FG382_13720</name>
</gene>
<evidence type="ECO:0000256" key="1">
    <source>
        <dbReference type="ARBA" id="ARBA00000316"/>
    </source>
</evidence>
<evidence type="ECO:0000259" key="8">
    <source>
        <dbReference type="SMART" id="SM01005"/>
    </source>
</evidence>
<dbReference type="SUPFAM" id="SSF50621">
    <property type="entry name" value="Alanine racemase C-terminal domain-like"/>
    <property type="match status" value="1"/>
</dbReference>
<evidence type="ECO:0000256" key="5">
    <source>
        <dbReference type="HAMAP-Rule" id="MF_01201"/>
    </source>
</evidence>
<dbReference type="OrthoDB" id="9813814at2"/>
<dbReference type="SMART" id="SM01005">
    <property type="entry name" value="Ala_racemase_C"/>
    <property type="match status" value="1"/>
</dbReference>
<evidence type="ECO:0000256" key="4">
    <source>
        <dbReference type="ARBA" id="ARBA00023235"/>
    </source>
</evidence>
<dbReference type="InterPro" id="IPR009006">
    <property type="entry name" value="Ala_racemase/Decarboxylase_C"/>
</dbReference>
<dbReference type="EMBL" id="VDGH01000007">
    <property type="protein sequence ID" value="TQR12673.1"/>
    <property type="molecule type" value="Genomic_DNA"/>
</dbReference>
<dbReference type="GO" id="GO:0030632">
    <property type="term" value="P:D-alanine biosynthetic process"/>
    <property type="evidence" value="ECO:0007669"/>
    <property type="project" value="UniProtKB-UniRule"/>
</dbReference>
<dbReference type="GO" id="GO:0005829">
    <property type="term" value="C:cytosol"/>
    <property type="evidence" value="ECO:0007669"/>
    <property type="project" value="TreeGrafter"/>
</dbReference>
<dbReference type="Proteomes" id="UP000317316">
    <property type="component" value="Unassembled WGS sequence"/>
</dbReference>
<keyword evidence="4 5" id="KW-0413">Isomerase</keyword>
<dbReference type="GO" id="GO:0008784">
    <property type="term" value="F:alanine racemase activity"/>
    <property type="evidence" value="ECO:0007669"/>
    <property type="project" value="UniProtKB-UniRule"/>
</dbReference>
<feature type="active site" description="Proton acceptor; specific for D-alanine" evidence="5">
    <location>
        <position position="55"/>
    </location>
</feature>
<comment type="caution">
    <text evidence="9">The sequence shown here is derived from an EMBL/GenBank/DDBJ whole genome shotgun (WGS) entry which is preliminary data.</text>
</comment>
<dbReference type="GO" id="GO:0030170">
    <property type="term" value="F:pyridoxal phosphate binding"/>
    <property type="evidence" value="ECO:0007669"/>
    <property type="project" value="UniProtKB-UniRule"/>
</dbReference>
<dbReference type="PROSITE" id="PS00395">
    <property type="entry name" value="ALANINE_RACEMASE"/>
    <property type="match status" value="1"/>
</dbReference>
<proteinExistence type="inferred from homology"/>
<dbReference type="FunFam" id="3.20.20.10:FF:000002">
    <property type="entry name" value="Alanine racemase"/>
    <property type="match status" value="1"/>
</dbReference>
<comment type="similarity">
    <text evidence="5">Belongs to the alanine racemase family.</text>
</comment>
<name>A0A544T5D9_9BACI</name>
<evidence type="ECO:0000313" key="9">
    <source>
        <dbReference type="EMBL" id="TQR12673.1"/>
    </source>
</evidence>
<dbReference type="AlphaFoldDB" id="A0A544T5D9"/>
<dbReference type="InterPro" id="IPR000821">
    <property type="entry name" value="Ala_racemase"/>
</dbReference>
<accession>A0A544T5D9</accession>
<dbReference type="SUPFAM" id="SSF51419">
    <property type="entry name" value="PLP-binding barrel"/>
    <property type="match status" value="1"/>
</dbReference>
<feature type="domain" description="Alanine racemase C-terminal" evidence="8">
    <location>
        <begin position="257"/>
        <end position="382"/>
    </location>
</feature>
<comment type="catalytic activity">
    <reaction evidence="1 5">
        <text>L-alanine = D-alanine</text>
        <dbReference type="Rhea" id="RHEA:20249"/>
        <dbReference type="ChEBI" id="CHEBI:57416"/>
        <dbReference type="ChEBI" id="CHEBI:57972"/>
        <dbReference type="EC" id="5.1.1.1"/>
    </reaction>
</comment>
<evidence type="ECO:0000256" key="6">
    <source>
        <dbReference type="PIRSR" id="PIRSR600821-50"/>
    </source>
</evidence>
<feature type="binding site" evidence="5 7">
    <location>
        <position position="325"/>
    </location>
    <ligand>
        <name>substrate</name>
    </ligand>
</feature>
<dbReference type="InterPro" id="IPR029066">
    <property type="entry name" value="PLP-binding_barrel"/>
</dbReference>
<feature type="modified residue" description="N6-(pyridoxal phosphate)lysine" evidence="5 6">
    <location>
        <position position="55"/>
    </location>
</feature>
<dbReference type="HAMAP" id="MF_01201">
    <property type="entry name" value="Ala_racemase"/>
    <property type="match status" value="1"/>
</dbReference>
<keyword evidence="3 5" id="KW-0663">Pyridoxal phosphate</keyword>
<dbReference type="EC" id="5.1.1.1" evidence="5"/>
<dbReference type="NCBIfam" id="TIGR00492">
    <property type="entry name" value="alr"/>
    <property type="match status" value="1"/>
</dbReference>
<dbReference type="FunFam" id="2.40.37.10:FF:000006">
    <property type="entry name" value="Alanine racemase"/>
    <property type="match status" value="1"/>
</dbReference>
<evidence type="ECO:0000256" key="2">
    <source>
        <dbReference type="ARBA" id="ARBA00001933"/>
    </source>
</evidence>
<organism evidence="9 10">
    <name type="scientific">Psychrobacillus lasiicapitis</name>
    <dbReference type="NCBI Taxonomy" id="1636719"/>
    <lineage>
        <taxon>Bacteria</taxon>
        <taxon>Bacillati</taxon>
        <taxon>Bacillota</taxon>
        <taxon>Bacilli</taxon>
        <taxon>Bacillales</taxon>
        <taxon>Bacillaceae</taxon>
        <taxon>Psychrobacillus</taxon>
    </lineage>
</organism>
<dbReference type="Gene3D" id="2.40.37.10">
    <property type="entry name" value="Lyase, Ornithine Decarboxylase, Chain A, domain 1"/>
    <property type="match status" value="1"/>
</dbReference>